<dbReference type="AlphaFoldDB" id="A0A0A9GY70"/>
<protein>
    <submittedName>
        <fullName evidence="1">Uncharacterized protein</fullName>
    </submittedName>
</protein>
<accession>A0A0A9GY70</accession>
<evidence type="ECO:0000313" key="1">
    <source>
        <dbReference type="EMBL" id="JAE27526.1"/>
    </source>
</evidence>
<sequence>MGPFPFSQIVEAFYLETGRATGKVVISPIP</sequence>
<organism evidence="1">
    <name type="scientific">Arundo donax</name>
    <name type="common">Giant reed</name>
    <name type="synonym">Donax arundinaceus</name>
    <dbReference type="NCBI Taxonomy" id="35708"/>
    <lineage>
        <taxon>Eukaryota</taxon>
        <taxon>Viridiplantae</taxon>
        <taxon>Streptophyta</taxon>
        <taxon>Embryophyta</taxon>
        <taxon>Tracheophyta</taxon>
        <taxon>Spermatophyta</taxon>
        <taxon>Magnoliopsida</taxon>
        <taxon>Liliopsida</taxon>
        <taxon>Poales</taxon>
        <taxon>Poaceae</taxon>
        <taxon>PACMAD clade</taxon>
        <taxon>Arundinoideae</taxon>
        <taxon>Arundineae</taxon>
        <taxon>Arundo</taxon>
    </lineage>
</organism>
<name>A0A0A9GY70_ARUDO</name>
<reference evidence="1" key="1">
    <citation type="submission" date="2014-09" db="EMBL/GenBank/DDBJ databases">
        <authorList>
            <person name="Magalhaes I.L.F."/>
            <person name="Oliveira U."/>
            <person name="Santos F.R."/>
            <person name="Vidigal T.H.D.A."/>
            <person name="Brescovit A.D."/>
            <person name="Santos A.J."/>
        </authorList>
    </citation>
    <scope>NUCLEOTIDE SEQUENCE</scope>
    <source>
        <tissue evidence="1">Shoot tissue taken approximately 20 cm above the soil surface</tissue>
    </source>
</reference>
<dbReference type="EMBL" id="GBRH01170370">
    <property type="protein sequence ID" value="JAE27526.1"/>
    <property type="molecule type" value="Transcribed_RNA"/>
</dbReference>
<reference evidence="1" key="2">
    <citation type="journal article" date="2015" name="Data Brief">
        <title>Shoot transcriptome of the giant reed, Arundo donax.</title>
        <authorList>
            <person name="Barrero R.A."/>
            <person name="Guerrero F.D."/>
            <person name="Moolhuijzen P."/>
            <person name="Goolsby J.A."/>
            <person name="Tidwell J."/>
            <person name="Bellgard S.E."/>
            <person name="Bellgard M.I."/>
        </authorList>
    </citation>
    <scope>NUCLEOTIDE SEQUENCE</scope>
    <source>
        <tissue evidence="1">Shoot tissue taken approximately 20 cm above the soil surface</tissue>
    </source>
</reference>
<proteinExistence type="predicted"/>